<reference evidence="1" key="1">
    <citation type="submission" date="2023-03" db="EMBL/GenBank/DDBJ databases">
        <title>Chromosome-level genomes of two armyworms, Mythimna separata and Mythimna loreyi, provide insights into the biosynthesis and reception of sex pheromones.</title>
        <authorList>
            <person name="Zhao H."/>
        </authorList>
    </citation>
    <scope>NUCLEOTIDE SEQUENCE</scope>
    <source>
        <strain evidence="1">BeijingLab</strain>
    </source>
</reference>
<gene>
    <name evidence="1" type="ORF">PYW08_011347</name>
</gene>
<proteinExistence type="predicted"/>
<dbReference type="EMBL" id="CM056805">
    <property type="protein sequence ID" value="KAJ8707213.1"/>
    <property type="molecule type" value="Genomic_DNA"/>
</dbReference>
<protein>
    <submittedName>
        <fullName evidence="1">Uncharacterized protein</fullName>
    </submittedName>
</protein>
<sequence>MSVKAILVLCAQALLLKSALGQSCTSHAMVSDAPVLSAPCGWAAPALAAPCGLAAPAWSYDGLAYDRMHAPAMEIIPTSGGGLPVSSYSAMAPAGISIASDNTFKGTLAVDGELPFVSAVALEGVVPSGGAGAVNYACGNGKTAMISETAAFAPAAAMAPLAAYGAGAAFAPAGLATPSLGLRGGWAGRGCGCGFAAPAPKCDC</sequence>
<dbReference type="Proteomes" id="UP001231649">
    <property type="component" value="Chromosome 29"/>
</dbReference>
<accession>A0ACC2Q316</accession>
<keyword evidence="2" id="KW-1185">Reference proteome</keyword>
<comment type="caution">
    <text evidence="1">The sequence shown here is derived from an EMBL/GenBank/DDBJ whole genome shotgun (WGS) entry which is preliminary data.</text>
</comment>
<evidence type="ECO:0000313" key="2">
    <source>
        <dbReference type="Proteomes" id="UP001231649"/>
    </source>
</evidence>
<evidence type="ECO:0000313" key="1">
    <source>
        <dbReference type="EMBL" id="KAJ8707213.1"/>
    </source>
</evidence>
<organism evidence="1 2">
    <name type="scientific">Mythimna loreyi</name>
    <dbReference type="NCBI Taxonomy" id="667449"/>
    <lineage>
        <taxon>Eukaryota</taxon>
        <taxon>Metazoa</taxon>
        <taxon>Ecdysozoa</taxon>
        <taxon>Arthropoda</taxon>
        <taxon>Hexapoda</taxon>
        <taxon>Insecta</taxon>
        <taxon>Pterygota</taxon>
        <taxon>Neoptera</taxon>
        <taxon>Endopterygota</taxon>
        <taxon>Lepidoptera</taxon>
        <taxon>Glossata</taxon>
        <taxon>Ditrysia</taxon>
        <taxon>Noctuoidea</taxon>
        <taxon>Noctuidae</taxon>
        <taxon>Noctuinae</taxon>
        <taxon>Hadenini</taxon>
        <taxon>Mythimna</taxon>
    </lineage>
</organism>
<name>A0ACC2Q316_9NEOP</name>